<feature type="non-terminal residue" evidence="2">
    <location>
        <position position="1"/>
    </location>
</feature>
<gene>
    <name evidence="2" type="ORF">LCGC14_3156270</name>
</gene>
<keyword evidence="1" id="KW-0812">Transmembrane</keyword>
<comment type="caution">
    <text evidence="2">The sequence shown here is derived from an EMBL/GenBank/DDBJ whole genome shotgun (WGS) entry which is preliminary data.</text>
</comment>
<evidence type="ECO:0000313" key="2">
    <source>
        <dbReference type="EMBL" id="KKK47333.1"/>
    </source>
</evidence>
<accession>A0A0F8VSJ0</accession>
<keyword evidence="1" id="KW-1133">Transmembrane helix</keyword>
<name>A0A0F8VSJ0_9ZZZZ</name>
<proteinExistence type="predicted"/>
<evidence type="ECO:0000256" key="1">
    <source>
        <dbReference type="SAM" id="Phobius"/>
    </source>
</evidence>
<dbReference type="EMBL" id="LAZR01069628">
    <property type="protein sequence ID" value="KKK47333.1"/>
    <property type="molecule type" value="Genomic_DNA"/>
</dbReference>
<reference evidence="2" key="1">
    <citation type="journal article" date="2015" name="Nature">
        <title>Complex archaea that bridge the gap between prokaryotes and eukaryotes.</title>
        <authorList>
            <person name="Spang A."/>
            <person name="Saw J.H."/>
            <person name="Jorgensen S.L."/>
            <person name="Zaremba-Niedzwiedzka K."/>
            <person name="Martijn J."/>
            <person name="Lind A.E."/>
            <person name="van Eijk R."/>
            <person name="Schleper C."/>
            <person name="Guy L."/>
            <person name="Ettema T.J."/>
        </authorList>
    </citation>
    <scope>NUCLEOTIDE SEQUENCE</scope>
</reference>
<dbReference type="AlphaFoldDB" id="A0A0F8VSJ0"/>
<sequence>ERLHPLAVRMGRIMDHRAKKLSRLPLAAMGLIVVLAVLILPGLPSDKPNRSSETQICAVEAPQAVNAIVAAEVSVSESPQPSLFEYSNKADPVVLLPTNYASFYNSFNFSKTPRRELTPAGATTTLVSAPQVAPARQYQQFARINSPVRVPSAYSVLEMAISSHPRPSKTDTQIAPNWNPRVATRANTISSRSQQPQPGRFVPALVLGQSLLGFAEQPSYLEKKPPILSLLPEENLQKDIGIDAPEMPFISPYDPPAALTDQPREIPPLLLPLPFIESIFQRSNNVIVQGSDSTGLSFNEDMAIIYGTTGTAEHGMGIDHQDILIHGIPTTMILR</sequence>
<protein>
    <submittedName>
        <fullName evidence="2">Uncharacterized protein</fullName>
    </submittedName>
</protein>
<feature type="non-terminal residue" evidence="2">
    <location>
        <position position="335"/>
    </location>
</feature>
<keyword evidence="1" id="KW-0472">Membrane</keyword>
<feature type="transmembrane region" description="Helical" evidence="1">
    <location>
        <begin position="21"/>
        <end position="43"/>
    </location>
</feature>
<organism evidence="2">
    <name type="scientific">marine sediment metagenome</name>
    <dbReference type="NCBI Taxonomy" id="412755"/>
    <lineage>
        <taxon>unclassified sequences</taxon>
        <taxon>metagenomes</taxon>
        <taxon>ecological metagenomes</taxon>
    </lineage>
</organism>